<dbReference type="SUPFAM" id="SSF46785">
    <property type="entry name" value="Winged helix' DNA-binding domain"/>
    <property type="match status" value="1"/>
</dbReference>
<dbReference type="GO" id="GO:0003677">
    <property type="term" value="F:DNA binding"/>
    <property type="evidence" value="ECO:0007669"/>
    <property type="project" value="UniProtKB-KW"/>
</dbReference>
<dbReference type="InterPro" id="IPR001367">
    <property type="entry name" value="Fe_dep_repressor"/>
</dbReference>
<evidence type="ECO:0000256" key="6">
    <source>
        <dbReference type="ARBA" id="ARBA00022491"/>
    </source>
</evidence>
<keyword evidence="9" id="KW-0010">Activator</keyword>
<dbReference type="EMBL" id="BKAU01000007">
    <property type="protein sequence ID" value="GEP98554.1"/>
    <property type="molecule type" value="Genomic_DNA"/>
</dbReference>
<dbReference type="InterPro" id="IPR036421">
    <property type="entry name" value="Fe_dep_repressor_sf"/>
</dbReference>
<name>A0A512RS86_9BACT</name>
<dbReference type="Pfam" id="PF01325">
    <property type="entry name" value="Fe_dep_repress"/>
    <property type="match status" value="1"/>
</dbReference>
<evidence type="ECO:0000256" key="9">
    <source>
        <dbReference type="ARBA" id="ARBA00023159"/>
    </source>
</evidence>
<dbReference type="FunFam" id="1.10.60.10:FF:000004">
    <property type="entry name" value="DtxR family transcriptional regulator"/>
    <property type="match status" value="1"/>
</dbReference>
<organism evidence="15 16">
    <name type="scientific">Chitinophaga cymbidii</name>
    <dbReference type="NCBI Taxonomy" id="1096750"/>
    <lineage>
        <taxon>Bacteria</taxon>
        <taxon>Pseudomonadati</taxon>
        <taxon>Bacteroidota</taxon>
        <taxon>Chitinophagia</taxon>
        <taxon>Chitinophagales</taxon>
        <taxon>Chitinophagaceae</taxon>
        <taxon>Chitinophaga</taxon>
    </lineage>
</organism>
<accession>A0A512RS86</accession>
<dbReference type="AlphaFoldDB" id="A0A512RS86"/>
<dbReference type="Gene3D" id="1.10.60.10">
    <property type="entry name" value="Iron dependent repressor, metal binding and dimerisation domain"/>
    <property type="match status" value="1"/>
</dbReference>
<evidence type="ECO:0000256" key="3">
    <source>
        <dbReference type="ARBA" id="ARBA00011738"/>
    </source>
</evidence>
<evidence type="ECO:0000256" key="10">
    <source>
        <dbReference type="ARBA" id="ARBA00023163"/>
    </source>
</evidence>
<dbReference type="GO" id="GO:0003700">
    <property type="term" value="F:DNA-binding transcription factor activity"/>
    <property type="evidence" value="ECO:0007669"/>
    <property type="project" value="InterPro"/>
</dbReference>
<dbReference type="InterPro" id="IPR036390">
    <property type="entry name" value="WH_DNA-bd_sf"/>
</dbReference>
<evidence type="ECO:0000313" key="15">
    <source>
        <dbReference type="EMBL" id="GEP98554.1"/>
    </source>
</evidence>
<dbReference type="SMART" id="SM00529">
    <property type="entry name" value="HTH_DTXR"/>
    <property type="match status" value="1"/>
</dbReference>
<dbReference type="InterPro" id="IPR036388">
    <property type="entry name" value="WH-like_DNA-bd_sf"/>
</dbReference>
<dbReference type="RefSeq" id="WP_146867172.1">
    <property type="nucleotide sequence ID" value="NZ_BKAU01000007.1"/>
</dbReference>
<dbReference type="SUPFAM" id="SSF47979">
    <property type="entry name" value="Iron-dependent repressor protein, dimerization domain"/>
    <property type="match status" value="1"/>
</dbReference>
<keyword evidence="11" id="KW-0464">Manganese</keyword>
<keyword evidence="6" id="KW-0678">Repressor</keyword>
<dbReference type="Proteomes" id="UP000321436">
    <property type="component" value="Unassembled WGS sequence"/>
</dbReference>
<keyword evidence="10" id="KW-0804">Transcription</keyword>
<dbReference type="InterPro" id="IPR050536">
    <property type="entry name" value="DtxR_MntR_Metal-Reg"/>
</dbReference>
<dbReference type="PANTHER" id="PTHR33238">
    <property type="entry name" value="IRON (METAL) DEPENDENT REPRESSOR, DTXR FAMILY"/>
    <property type="match status" value="1"/>
</dbReference>
<dbReference type="Pfam" id="PF02742">
    <property type="entry name" value="Fe_dep_repr_C"/>
    <property type="match status" value="1"/>
</dbReference>
<proteinExistence type="inferred from homology"/>
<dbReference type="Gene3D" id="2.30.30.90">
    <property type="match status" value="1"/>
</dbReference>
<evidence type="ECO:0000256" key="8">
    <source>
        <dbReference type="ARBA" id="ARBA00023125"/>
    </source>
</evidence>
<evidence type="ECO:0000256" key="5">
    <source>
        <dbReference type="ARBA" id="ARBA00022490"/>
    </source>
</evidence>
<comment type="subcellular location">
    <subcellularLocation>
        <location evidence="1">Cytoplasm</location>
    </subcellularLocation>
</comment>
<evidence type="ECO:0000256" key="1">
    <source>
        <dbReference type="ARBA" id="ARBA00004496"/>
    </source>
</evidence>
<comment type="similarity">
    <text evidence="2">Belongs to the DtxR/MntR family.</text>
</comment>
<evidence type="ECO:0000313" key="16">
    <source>
        <dbReference type="Proteomes" id="UP000321436"/>
    </source>
</evidence>
<comment type="function">
    <text evidence="12">In the presence of manganese, represses expression of mntH and mntS. Up-regulates expression of mntP.</text>
</comment>
<protein>
    <recommendedName>
        <fullName evidence="4">Transcriptional regulator MntR</fullName>
    </recommendedName>
    <alternativeName>
        <fullName evidence="13">Manganese transport regulator</fullName>
    </alternativeName>
</protein>
<evidence type="ECO:0000256" key="7">
    <source>
        <dbReference type="ARBA" id="ARBA00023015"/>
    </source>
</evidence>
<evidence type="ECO:0000256" key="11">
    <source>
        <dbReference type="ARBA" id="ARBA00023211"/>
    </source>
</evidence>
<dbReference type="GO" id="GO:0005737">
    <property type="term" value="C:cytoplasm"/>
    <property type="evidence" value="ECO:0007669"/>
    <property type="project" value="UniProtKB-SubCell"/>
</dbReference>
<evidence type="ECO:0000259" key="14">
    <source>
        <dbReference type="PROSITE" id="PS50944"/>
    </source>
</evidence>
<sequence>MHSITEENYLKAIYTLQGNGDGLVSTSDLAKALGVQPASVTDMVKKIVKKKLITYLKMKGVRLTEKGKLAAIAIIRKHRLWECFLVNKLGFKWDEVHEVAEQLEHVQSEQLIARLDEFLGFPVADPHGDPIPDANGVFSEPPSFPLATLSAGGKGKFVGVIDHSPAFLTYLDKIGLALGDLIKVKMVEEFDKSLTILLKNEKSIMVSFKVANNLLVS</sequence>
<dbReference type="GO" id="GO:0046914">
    <property type="term" value="F:transition metal ion binding"/>
    <property type="evidence" value="ECO:0007669"/>
    <property type="project" value="InterPro"/>
</dbReference>
<dbReference type="PANTHER" id="PTHR33238:SF11">
    <property type="entry name" value="TRANSCRIPTIONAL REGULATOR MNTR"/>
    <property type="match status" value="1"/>
</dbReference>
<dbReference type="InterPro" id="IPR022687">
    <property type="entry name" value="HTH_DTXR"/>
</dbReference>
<keyword evidence="5" id="KW-0963">Cytoplasm</keyword>
<dbReference type="InterPro" id="IPR007167">
    <property type="entry name" value="Fe-transptr_FeoA-like"/>
</dbReference>
<evidence type="ECO:0000256" key="12">
    <source>
        <dbReference type="ARBA" id="ARBA00025185"/>
    </source>
</evidence>
<dbReference type="InterPro" id="IPR038157">
    <property type="entry name" value="FeoA_core_dom"/>
</dbReference>
<keyword evidence="8" id="KW-0238">DNA-binding</keyword>
<keyword evidence="16" id="KW-1185">Reference proteome</keyword>
<reference evidence="15 16" key="1">
    <citation type="submission" date="2019-07" db="EMBL/GenBank/DDBJ databases">
        <title>Whole genome shotgun sequence of Chitinophaga cymbidii NBRC 109752.</title>
        <authorList>
            <person name="Hosoyama A."/>
            <person name="Uohara A."/>
            <person name="Ohji S."/>
            <person name="Ichikawa N."/>
        </authorList>
    </citation>
    <scope>NUCLEOTIDE SEQUENCE [LARGE SCALE GENOMIC DNA]</scope>
    <source>
        <strain evidence="15 16">NBRC 109752</strain>
    </source>
</reference>
<gene>
    <name evidence="15" type="primary">sirR_2</name>
    <name evidence="15" type="ORF">CCY01nite_48140</name>
</gene>
<feature type="domain" description="HTH dtxR-type" evidence="14">
    <location>
        <begin position="1"/>
        <end position="64"/>
    </location>
</feature>
<comment type="caution">
    <text evidence="15">The sequence shown here is derived from an EMBL/GenBank/DDBJ whole genome shotgun (WGS) entry which is preliminary data.</text>
</comment>
<evidence type="ECO:0000256" key="4">
    <source>
        <dbReference type="ARBA" id="ARBA00022386"/>
    </source>
</evidence>
<dbReference type="InterPro" id="IPR022689">
    <property type="entry name" value="Iron_dep_repressor"/>
</dbReference>
<dbReference type="GO" id="GO:0046983">
    <property type="term" value="F:protein dimerization activity"/>
    <property type="evidence" value="ECO:0007669"/>
    <property type="project" value="InterPro"/>
</dbReference>
<dbReference type="GO" id="GO:0045892">
    <property type="term" value="P:negative regulation of DNA-templated transcription"/>
    <property type="evidence" value="ECO:0007669"/>
    <property type="project" value="TreeGrafter"/>
</dbReference>
<dbReference type="Pfam" id="PF04023">
    <property type="entry name" value="FeoA"/>
    <property type="match status" value="1"/>
</dbReference>
<dbReference type="PROSITE" id="PS50944">
    <property type="entry name" value="HTH_DTXR"/>
    <property type="match status" value="1"/>
</dbReference>
<keyword evidence="7" id="KW-0805">Transcription regulation</keyword>
<comment type="subunit">
    <text evidence="3">Homodimer.</text>
</comment>
<evidence type="ECO:0000256" key="2">
    <source>
        <dbReference type="ARBA" id="ARBA00007871"/>
    </source>
</evidence>
<dbReference type="Gene3D" id="1.10.10.10">
    <property type="entry name" value="Winged helix-like DNA-binding domain superfamily/Winged helix DNA-binding domain"/>
    <property type="match status" value="1"/>
</dbReference>
<dbReference type="OrthoDB" id="9791355at2"/>
<evidence type="ECO:0000256" key="13">
    <source>
        <dbReference type="ARBA" id="ARBA00032593"/>
    </source>
</evidence>